<comment type="caution">
    <text evidence="3">The sequence shown here is derived from an EMBL/GenBank/DDBJ whole genome shotgun (WGS) entry which is preliminary data.</text>
</comment>
<feature type="region of interest" description="Disordered" evidence="2">
    <location>
        <begin position="453"/>
        <end position="527"/>
    </location>
</feature>
<feature type="compositionally biased region" description="Low complexity" evidence="2">
    <location>
        <begin position="279"/>
        <end position="292"/>
    </location>
</feature>
<dbReference type="PANTHER" id="PTHR38150:SF1">
    <property type="entry name" value="PFU DOMAIN-CONTAINING PROTEIN"/>
    <property type="match status" value="1"/>
</dbReference>
<feature type="compositionally biased region" description="Low complexity" evidence="2">
    <location>
        <begin position="1115"/>
        <end position="1126"/>
    </location>
</feature>
<feature type="region of interest" description="Disordered" evidence="2">
    <location>
        <begin position="1"/>
        <end position="97"/>
    </location>
</feature>
<feature type="compositionally biased region" description="Pro residues" evidence="2">
    <location>
        <begin position="51"/>
        <end position="60"/>
    </location>
</feature>
<feature type="compositionally biased region" description="Basic and acidic residues" evidence="2">
    <location>
        <begin position="453"/>
        <end position="462"/>
    </location>
</feature>
<feature type="compositionally biased region" description="Basic and acidic residues" evidence="2">
    <location>
        <begin position="1098"/>
        <end position="1107"/>
    </location>
</feature>
<feature type="compositionally biased region" description="Acidic residues" evidence="2">
    <location>
        <begin position="694"/>
        <end position="704"/>
    </location>
</feature>
<sequence>MSSLPVSPLGSTPATIQRSLGTPGRAPTSPARSNTTTQVGTPNVRSSAKPLEPPLPPPKNTTPIKISKSLVGKEWEDKKRQRNEKLAKRLEEEEQKTLTFSPSINRYHLPDRTADDVLENMNRKEKLRQVRLDRLRDARKQEEPNFPFKPQITIHSSTPMDGEPVLDRMDQEHEMALLELEKKKFMLKNFDTMTGQKLFEPVINSGRGDYGKSGWRSEQSILENGGGSTPNSNSDNKNTLDVSEIDSFKDSVMESEDDDSNELARTLGTPPEHDSNFTSSQRQQQSQYQYESGGATPSKGEMASKALYKDADDRKQRLKDMLDYVEDVHKSKSAIGHLSARSGKLAKKNMERKLFEAFNEISSDEAKEFITRTDVLNHLIKYKESGYINILLFLKDGEDLEEDLQRVCGEMADEIFSSFQATASSESSVVFPDFLRVASACCIGALSSGYSTKDELDHEKDGNAAATKAPMTDDGTPVGTSKSPVYMYPRKNRNFKEKEEADQADGGDEAPAPPQAPTTPSSPNHSSLPFSKATIYFCRASIRSVTINHTKRLLAKEEEQQYTFEPALCAKSLEMDKRKHMEGREVSADNRIDMMQVKKKMQEVKLKQKREEKVKKEREGCTFRPKITKFKFNFAKKGQGDGKGEDTIDDVFVDSSNGDEEEEQQQQQQFVENGGKHNGGVLEQGLMPPKGIEGEEDSVAEIEEERQQTVQFQEEEEELLGGGSKENPKPKPGHVVVRSVRFRAGSGGDEDLENGLGPLSPKANDDEAAAATKTRTLSMDTNGTADTSSASRQSIRGWDGPIEVADYLSQPAFDRLYNRRPHPEKMEHKKSETDEERKLRECTFTPKINKGTRQLVDRKKRRNTWFGTYESPEGKASWGKLTEVDHEKNGLVPKNFEKDISRQKKANQQRNKARDFQENGGYTDETWKAAKEKYDAEGVKPFSFLTGERENTRRETKLFMDIKLSKGKKGRIGICDFDKPRNLARTFARTYSLNKETENKLTKVIKAYMEANDILVGGVNVRVTMNSDGEEEENKEQEGGEGEGEGEGGQQGEWGRGAGEAVFGESKGGSRARAKTTGLIISASSPMREEHDDGGEAGDFRGREGRSRAKTTGILRSVSSVLSSSREGSPVHKEELDEGGGGAEDFWNGGLRSRRASS</sequence>
<evidence type="ECO:0000313" key="4">
    <source>
        <dbReference type="Proteomes" id="UP001165085"/>
    </source>
</evidence>
<proteinExistence type="predicted"/>
<organism evidence="3 4">
    <name type="scientific">Triparma strigata</name>
    <dbReference type="NCBI Taxonomy" id="1606541"/>
    <lineage>
        <taxon>Eukaryota</taxon>
        <taxon>Sar</taxon>
        <taxon>Stramenopiles</taxon>
        <taxon>Ochrophyta</taxon>
        <taxon>Bolidophyceae</taxon>
        <taxon>Parmales</taxon>
        <taxon>Triparmaceae</taxon>
        <taxon>Triparma</taxon>
    </lineage>
</organism>
<dbReference type="AlphaFoldDB" id="A0A9W7BP83"/>
<feature type="region of interest" description="Disordered" evidence="2">
    <location>
        <begin position="202"/>
        <end position="301"/>
    </location>
</feature>
<gene>
    <name evidence="3" type="ORF">TrST_g5341</name>
</gene>
<accession>A0A9W7BP83</accession>
<feature type="compositionally biased region" description="Basic and acidic residues" evidence="2">
    <location>
        <begin position="821"/>
        <end position="841"/>
    </location>
</feature>
<feature type="compositionally biased region" description="Polar residues" evidence="2">
    <location>
        <begin position="229"/>
        <end position="241"/>
    </location>
</feature>
<protein>
    <submittedName>
        <fullName evidence="3">Uncharacterized protein</fullName>
    </submittedName>
</protein>
<evidence type="ECO:0000256" key="2">
    <source>
        <dbReference type="SAM" id="MobiDB-lite"/>
    </source>
</evidence>
<feature type="compositionally biased region" description="Acidic residues" evidence="2">
    <location>
        <begin position="1028"/>
        <end position="1046"/>
    </location>
</feature>
<evidence type="ECO:0000313" key="3">
    <source>
        <dbReference type="EMBL" id="GMH91530.1"/>
    </source>
</evidence>
<feature type="compositionally biased region" description="Polar residues" evidence="2">
    <location>
        <begin position="30"/>
        <end position="46"/>
    </location>
</feature>
<dbReference type="OrthoDB" id="195145at2759"/>
<dbReference type="Proteomes" id="UP001165085">
    <property type="component" value="Unassembled WGS sequence"/>
</dbReference>
<feature type="compositionally biased region" description="Polar residues" evidence="2">
    <location>
        <begin position="773"/>
        <end position="794"/>
    </location>
</feature>
<dbReference type="PANTHER" id="PTHR38150">
    <property type="entry name" value="EF-HAND DOMAIN-CONTAINING PROTEIN"/>
    <property type="match status" value="1"/>
</dbReference>
<feature type="compositionally biased region" description="Gly residues" evidence="2">
    <location>
        <begin position="1047"/>
        <end position="1058"/>
    </location>
</feature>
<reference evidence="4" key="1">
    <citation type="journal article" date="2023" name="Commun. Biol.">
        <title>Genome analysis of Parmales, the sister group of diatoms, reveals the evolutionary specialization of diatoms from phago-mixotrophs to photoautotrophs.</title>
        <authorList>
            <person name="Ban H."/>
            <person name="Sato S."/>
            <person name="Yoshikawa S."/>
            <person name="Yamada K."/>
            <person name="Nakamura Y."/>
            <person name="Ichinomiya M."/>
            <person name="Sato N."/>
            <person name="Blanc-Mathieu R."/>
            <person name="Endo H."/>
            <person name="Kuwata A."/>
            <person name="Ogata H."/>
        </authorList>
    </citation>
    <scope>NUCLEOTIDE SEQUENCE [LARGE SCALE GENOMIC DNA]</scope>
    <source>
        <strain evidence="4">NIES 3701</strain>
    </source>
</reference>
<keyword evidence="1" id="KW-0175">Coiled coil</keyword>
<feature type="region of interest" description="Disordered" evidence="2">
    <location>
        <begin position="1028"/>
        <end position="1158"/>
    </location>
</feature>
<evidence type="ECO:0000256" key="1">
    <source>
        <dbReference type="SAM" id="Coils"/>
    </source>
</evidence>
<feature type="compositionally biased region" description="Basic and acidic residues" evidence="2">
    <location>
        <begin position="71"/>
        <end position="91"/>
    </location>
</feature>
<feature type="region of interest" description="Disordered" evidence="2">
    <location>
        <begin position="817"/>
        <end position="847"/>
    </location>
</feature>
<feature type="compositionally biased region" description="Polar residues" evidence="2">
    <location>
        <begin position="1"/>
        <end position="20"/>
    </location>
</feature>
<name>A0A9W7BP83_9STRA</name>
<feature type="coiled-coil region" evidence="1">
    <location>
        <begin position="592"/>
        <end position="619"/>
    </location>
</feature>
<feature type="compositionally biased region" description="Acidic residues" evidence="2">
    <location>
        <begin position="647"/>
        <end position="664"/>
    </location>
</feature>
<keyword evidence="4" id="KW-1185">Reference proteome</keyword>
<dbReference type="EMBL" id="BRXY01000386">
    <property type="protein sequence ID" value="GMH91530.1"/>
    <property type="molecule type" value="Genomic_DNA"/>
</dbReference>
<feature type="region of interest" description="Disordered" evidence="2">
    <location>
        <begin position="638"/>
        <end position="799"/>
    </location>
</feature>